<evidence type="ECO:0000256" key="3">
    <source>
        <dbReference type="ARBA" id="ARBA00022840"/>
    </source>
</evidence>
<dbReference type="InterPro" id="IPR027417">
    <property type="entry name" value="P-loop_NTPase"/>
</dbReference>
<evidence type="ECO:0000313" key="6">
    <source>
        <dbReference type="Proteomes" id="UP000002016"/>
    </source>
</evidence>
<dbReference type="EMBL" id="CP000812">
    <property type="protein sequence ID" value="ABV33877.1"/>
    <property type="molecule type" value="Genomic_DNA"/>
</dbReference>
<dbReference type="PROSITE" id="PS00211">
    <property type="entry name" value="ABC_TRANSPORTER_1"/>
    <property type="match status" value="1"/>
</dbReference>
<organism evidence="5 6">
    <name type="scientific">Pseudothermotoga lettingae (strain ATCC BAA-301 / DSM 14385 / NBRC 107922 / TMO)</name>
    <name type="common">Thermotoga lettingae</name>
    <dbReference type="NCBI Taxonomy" id="416591"/>
    <lineage>
        <taxon>Bacteria</taxon>
        <taxon>Thermotogati</taxon>
        <taxon>Thermotogota</taxon>
        <taxon>Thermotogae</taxon>
        <taxon>Thermotogales</taxon>
        <taxon>Thermotogaceae</taxon>
        <taxon>Pseudothermotoga</taxon>
    </lineage>
</organism>
<dbReference type="InterPro" id="IPR003439">
    <property type="entry name" value="ABC_transporter-like_ATP-bd"/>
</dbReference>
<keyword evidence="6" id="KW-1185">Reference proteome</keyword>
<dbReference type="GO" id="GO:0016887">
    <property type="term" value="F:ATP hydrolysis activity"/>
    <property type="evidence" value="ECO:0007669"/>
    <property type="project" value="InterPro"/>
</dbReference>
<name>A8F6U3_PSELT</name>
<dbReference type="FunFam" id="3.40.50.300:FF:000032">
    <property type="entry name" value="Export ABC transporter ATP-binding protein"/>
    <property type="match status" value="1"/>
</dbReference>
<sequence length="225" mass="24981">MIKVKNLWKIYGEGEGAVQALKGINITIEHGEFLAILGPSGSGKTTLLNCLSGIDAPTRGEIFFNGVAFHSMSEEKKTQFRAKYMGFIFQFFNLVPVLTAIENVELPLKILGVKHTEARNRALEMLKKVGLSDKINRFPSQLSGGEQQRVAIARAIIHNPDIIWADEPTGNLDSETGLGIIELLERIRNEHGTTLVIVTHDERIAKRADRVLTIRDGKILSFSTF</sequence>
<dbReference type="AlphaFoldDB" id="A8F6U3"/>
<evidence type="ECO:0000256" key="2">
    <source>
        <dbReference type="ARBA" id="ARBA00022741"/>
    </source>
</evidence>
<reference evidence="5 6" key="1">
    <citation type="submission" date="2007-08" db="EMBL/GenBank/DDBJ databases">
        <title>Complete sequence of Thermotoga lettingae TMO.</title>
        <authorList>
            <consortium name="US DOE Joint Genome Institute"/>
            <person name="Copeland A."/>
            <person name="Lucas S."/>
            <person name="Lapidus A."/>
            <person name="Barry K."/>
            <person name="Glavina del Rio T."/>
            <person name="Dalin E."/>
            <person name="Tice H."/>
            <person name="Pitluck S."/>
            <person name="Foster B."/>
            <person name="Bruce D."/>
            <person name="Schmutz J."/>
            <person name="Larimer F."/>
            <person name="Land M."/>
            <person name="Hauser L."/>
            <person name="Kyrpides N."/>
            <person name="Mikhailova N."/>
            <person name="Nelson K."/>
            <person name="Gogarten J.P."/>
            <person name="Noll K."/>
            <person name="Richardson P."/>
        </authorList>
    </citation>
    <scope>NUCLEOTIDE SEQUENCE [LARGE SCALE GENOMIC DNA]</scope>
    <source>
        <strain evidence="6">ATCC BAA-301 / DSM 14385 / NBRC 107922 / TMO</strain>
    </source>
</reference>
<evidence type="ECO:0000259" key="4">
    <source>
        <dbReference type="PROSITE" id="PS50893"/>
    </source>
</evidence>
<keyword evidence="3" id="KW-0067">ATP-binding</keyword>
<dbReference type="PROSITE" id="PS50893">
    <property type="entry name" value="ABC_TRANSPORTER_2"/>
    <property type="match status" value="1"/>
</dbReference>
<dbReference type="HOGENOM" id="CLU_000604_1_22_0"/>
<evidence type="ECO:0000313" key="5">
    <source>
        <dbReference type="EMBL" id="ABV33877.1"/>
    </source>
</evidence>
<dbReference type="STRING" id="416591.Tlet_1320"/>
<accession>A8F6U3</accession>
<dbReference type="Pfam" id="PF00005">
    <property type="entry name" value="ABC_tran"/>
    <property type="match status" value="1"/>
</dbReference>
<dbReference type="eggNOG" id="COG1136">
    <property type="taxonomic scope" value="Bacteria"/>
</dbReference>
<gene>
    <name evidence="5" type="ordered locus">Tlet_1320</name>
</gene>
<dbReference type="GO" id="GO:0098796">
    <property type="term" value="C:membrane protein complex"/>
    <property type="evidence" value="ECO:0007669"/>
    <property type="project" value="UniProtKB-ARBA"/>
</dbReference>
<dbReference type="SUPFAM" id="SSF52540">
    <property type="entry name" value="P-loop containing nucleoside triphosphate hydrolases"/>
    <property type="match status" value="1"/>
</dbReference>
<protein>
    <submittedName>
        <fullName evidence="5">ABC transporter related</fullName>
    </submittedName>
</protein>
<dbReference type="InterPro" id="IPR017911">
    <property type="entry name" value="MacB-like_ATP-bd"/>
</dbReference>
<keyword evidence="1" id="KW-0813">Transport</keyword>
<evidence type="ECO:0000256" key="1">
    <source>
        <dbReference type="ARBA" id="ARBA00022448"/>
    </source>
</evidence>
<dbReference type="Gene3D" id="3.40.50.300">
    <property type="entry name" value="P-loop containing nucleotide triphosphate hydrolases"/>
    <property type="match status" value="1"/>
</dbReference>
<dbReference type="InterPro" id="IPR017871">
    <property type="entry name" value="ABC_transporter-like_CS"/>
</dbReference>
<dbReference type="RefSeq" id="WP_012003353.1">
    <property type="nucleotide sequence ID" value="NC_009828.1"/>
</dbReference>
<dbReference type="OrthoDB" id="9810992at2"/>
<dbReference type="GO" id="GO:0005886">
    <property type="term" value="C:plasma membrane"/>
    <property type="evidence" value="ECO:0007669"/>
    <property type="project" value="TreeGrafter"/>
</dbReference>
<dbReference type="GO" id="GO:0005524">
    <property type="term" value="F:ATP binding"/>
    <property type="evidence" value="ECO:0007669"/>
    <property type="project" value="UniProtKB-KW"/>
</dbReference>
<dbReference type="GO" id="GO:0022857">
    <property type="term" value="F:transmembrane transporter activity"/>
    <property type="evidence" value="ECO:0007669"/>
    <property type="project" value="UniProtKB-ARBA"/>
</dbReference>
<dbReference type="PANTHER" id="PTHR24220">
    <property type="entry name" value="IMPORT ATP-BINDING PROTEIN"/>
    <property type="match status" value="1"/>
</dbReference>
<reference evidence="5 6" key="2">
    <citation type="journal article" date="2009" name="Proc. Natl. Acad. Sci. U.S.A.">
        <title>On the chimeric nature, thermophilic origin, and phylogenetic placement of the Thermotogales.</title>
        <authorList>
            <person name="Zhaxybayeva O."/>
            <person name="Swithers K.S."/>
            <person name="Lapierre P."/>
            <person name="Fournier G.P."/>
            <person name="Bickhart D.M."/>
            <person name="DeBoy R.T."/>
            <person name="Nelson K.E."/>
            <person name="Nesbo C.L."/>
            <person name="Doolittle W.F."/>
            <person name="Gogarten J.P."/>
            <person name="Noll K.M."/>
        </authorList>
    </citation>
    <scope>NUCLEOTIDE SEQUENCE [LARGE SCALE GENOMIC DNA]</scope>
    <source>
        <strain evidence="6">ATCC BAA-301 / DSM 14385 / NBRC 107922 / TMO</strain>
    </source>
</reference>
<keyword evidence="2" id="KW-0547">Nucleotide-binding</keyword>
<dbReference type="SMART" id="SM00382">
    <property type="entry name" value="AAA"/>
    <property type="match status" value="1"/>
</dbReference>
<dbReference type="CDD" id="cd03255">
    <property type="entry name" value="ABC_MJ0796_LolCDE_FtsE"/>
    <property type="match status" value="1"/>
</dbReference>
<dbReference type="KEGG" id="tle:Tlet_1320"/>
<dbReference type="Proteomes" id="UP000002016">
    <property type="component" value="Chromosome"/>
</dbReference>
<dbReference type="PANTHER" id="PTHR24220:SF86">
    <property type="entry name" value="ABC TRANSPORTER ABCH.1"/>
    <property type="match status" value="1"/>
</dbReference>
<proteinExistence type="predicted"/>
<feature type="domain" description="ABC transporter" evidence="4">
    <location>
        <begin position="2"/>
        <end position="225"/>
    </location>
</feature>
<dbReference type="InterPro" id="IPR015854">
    <property type="entry name" value="ABC_transpr_LolD-like"/>
</dbReference>
<dbReference type="InterPro" id="IPR003593">
    <property type="entry name" value="AAA+_ATPase"/>
</dbReference>